<dbReference type="EMBL" id="CP002056">
    <property type="protein sequence ID" value="ADI28966.1"/>
    <property type="molecule type" value="Genomic_DNA"/>
</dbReference>
<reference evidence="10 11" key="2">
    <citation type="journal article" date="2011" name="J. Bacteriol.">
        <title>Genomes of three methylotrophs from a single niche uncover genetic and metabolic divergence of Methylophilaceae.</title>
        <authorList>
            <person name="Lapidus A."/>
            <person name="Clum A."/>
            <person name="Labutti K."/>
            <person name="Kaluzhnaya M.G."/>
            <person name="Lim S."/>
            <person name="Beck D.A."/>
            <person name="Glavina Del Rio T."/>
            <person name="Nolan M."/>
            <person name="Mavromatis K."/>
            <person name="Huntemann M."/>
            <person name="Lucas S."/>
            <person name="Lidstrom M.E."/>
            <person name="Ivanova N."/>
            <person name="Chistoserdova L."/>
        </authorList>
    </citation>
    <scope>NUCLEOTIDE SEQUENCE [LARGE SCALE GENOMIC DNA]</scope>
    <source>
        <strain evidence="10 11">301</strain>
    </source>
</reference>
<dbReference type="STRING" id="666681.M301_0582"/>
<dbReference type="RefSeq" id="WP_013147282.1">
    <property type="nucleotide sequence ID" value="NC_014207.1"/>
</dbReference>
<dbReference type="GO" id="GO:0010340">
    <property type="term" value="F:carboxyl-O-methyltransferase activity"/>
    <property type="evidence" value="ECO:0007669"/>
    <property type="project" value="UniProtKB-UniRule"/>
</dbReference>
<dbReference type="AlphaFoldDB" id="D7DN27"/>
<evidence type="ECO:0000256" key="1">
    <source>
        <dbReference type="ARBA" id="ARBA00000852"/>
    </source>
</evidence>
<organism evidence="10 11">
    <name type="scientific">Methylotenera versatilis (strain 301)</name>
    <dbReference type="NCBI Taxonomy" id="666681"/>
    <lineage>
        <taxon>Bacteria</taxon>
        <taxon>Pseudomonadati</taxon>
        <taxon>Pseudomonadota</taxon>
        <taxon>Betaproteobacteria</taxon>
        <taxon>Nitrosomonadales</taxon>
        <taxon>Methylophilaceae</taxon>
        <taxon>Methylotenera</taxon>
    </lineage>
</organism>
<evidence type="ECO:0000259" key="9">
    <source>
        <dbReference type="Pfam" id="PF08241"/>
    </source>
</evidence>
<comment type="catalytic activity">
    <reaction evidence="1 8">
        <text>malonyl-[ACP] + S-adenosyl-L-methionine = malonyl-[ACP] methyl ester + S-adenosyl-L-homocysteine</text>
        <dbReference type="Rhea" id="RHEA:17105"/>
        <dbReference type="Rhea" id="RHEA-COMP:9623"/>
        <dbReference type="Rhea" id="RHEA-COMP:9954"/>
        <dbReference type="ChEBI" id="CHEBI:57856"/>
        <dbReference type="ChEBI" id="CHEBI:59789"/>
        <dbReference type="ChEBI" id="CHEBI:78449"/>
        <dbReference type="ChEBI" id="CHEBI:78845"/>
        <dbReference type="EC" id="2.1.1.197"/>
    </reaction>
</comment>
<comment type="similarity">
    <text evidence="8">Belongs to the methyltransferase superfamily.</text>
</comment>
<dbReference type="Proteomes" id="UP000000383">
    <property type="component" value="Chromosome"/>
</dbReference>
<comment type="function">
    <text evidence="8">Converts the free carboxyl group of a malonyl-thioester to its methyl ester by transfer of a methyl group from S-adenosyl-L-methionine (SAM). It allows to synthesize pimeloyl-ACP via the fatty acid synthetic pathway.</text>
</comment>
<evidence type="ECO:0000256" key="7">
    <source>
        <dbReference type="ARBA" id="ARBA00022756"/>
    </source>
</evidence>
<keyword evidence="4 8" id="KW-0489">Methyltransferase</keyword>
<dbReference type="PANTHER" id="PTHR13090">
    <property type="entry name" value="ARGININE-HYDROXYLASE NDUFAF5, MITOCHONDRIAL"/>
    <property type="match status" value="1"/>
</dbReference>
<dbReference type="eggNOG" id="COG2226">
    <property type="taxonomic scope" value="Bacteria"/>
</dbReference>
<gene>
    <name evidence="8" type="primary">bioC</name>
    <name evidence="10" type="ordered locus">M301_0582</name>
</gene>
<evidence type="ECO:0000256" key="4">
    <source>
        <dbReference type="ARBA" id="ARBA00022603"/>
    </source>
</evidence>
<keyword evidence="7 8" id="KW-0093">Biotin biosynthesis</keyword>
<evidence type="ECO:0000256" key="6">
    <source>
        <dbReference type="ARBA" id="ARBA00022691"/>
    </source>
</evidence>
<proteinExistence type="inferred from homology"/>
<dbReference type="GO" id="GO:0032259">
    <property type="term" value="P:methylation"/>
    <property type="evidence" value="ECO:0007669"/>
    <property type="project" value="UniProtKB-KW"/>
</dbReference>
<evidence type="ECO:0000256" key="5">
    <source>
        <dbReference type="ARBA" id="ARBA00022679"/>
    </source>
</evidence>
<evidence type="ECO:0000313" key="10">
    <source>
        <dbReference type="EMBL" id="ADI28966.1"/>
    </source>
</evidence>
<dbReference type="KEGG" id="meh:M301_0582"/>
<evidence type="ECO:0000256" key="2">
    <source>
        <dbReference type="ARBA" id="ARBA00004746"/>
    </source>
</evidence>
<reference evidence="11" key="1">
    <citation type="submission" date="2010-05" db="EMBL/GenBank/DDBJ databases">
        <title>Complete sequence of Methylotenera sp. 301.</title>
        <authorList>
            <person name="Lucas S."/>
            <person name="Copeland A."/>
            <person name="Lapidus A."/>
            <person name="Cheng J.-F."/>
            <person name="Bruce D."/>
            <person name="Goodwin L."/>
            <person name="Pitluck S."/>
            <person name="Clum A."/>
            <person name="Land M."/>
            <person name="Hauser L."/>
            <person name="Kyrpides N."/>
            <person name="Ivanova N."/>
            <person name="Chistoservova L."/>
            <person name="Kalyuzhnaya M."/>
            <person name="Woyke T."/>
        </authorList>
    </citation>
    <scope>NUCLEOTIDE SEQUENCE [LARGE SCALE GENOMIC DNA]</scope>
    <source>
        <strain evidence="11">301</strain>
    </source>
</reference>
<keyword evidence="6 8" id="KW-0949">S-adenosyl-L-methionine</keyword>
<evidence type="ECO:0000256" key="3">
    <source>
        <dbReference type="ARBA" id="ARBA00012327"/>
    </source>
</evidence>
<comment type="pathway">
    <text evidence="2 8">Cofactor biosynthesis; biotin biosynthesis.</text>
</comment>
<name>D7DN27_METV0</name>
<accession>D7DN27</accession>
<dbReference type="GO" id="GO:0008757">
    <property type="term" value="F:S-adenosylmethionine-dependent methyltransferase activity"/>
    <property type="evidence" value="ECO:0007669"/>
    <property type="project" value="InterPro"/>
</dbReference>
<dbReference type="Pfam" id="PF08241">
    <property type="entry name" value="Methyltransf_11"/>
    <property type="match status" value="1"/>
</dbReference>
<dbReference type="SUPFAM" id="SSF53335">
    <property type="entry name" value="S-adenosyl-L-methionine-dependent methyltransferases"/>
    <property type="match status" value="1"/>
</dbReference>
<keyword evidence="11" id="KW-1185">Reference proteome</keyword>
<sequence length="302" mass="33247">MEAKLTDSYHIDKARARASFGRAADTYDAAAILQKQVREEMLSRLDLVKLNPQTILDAGCGTGLASHALQKRFVKSQVISLDFALPMLQKTRSTNPNNGLIGQVKNLLGGAKQNLLCADIESLPLANASVGLVWSNLAIQWCNDLDAALQEFHRVLQPESLLMFSTFGPDTLKELRVATSGHNGTTSVSRFLDMHDIGDAMVRAGFSAPVLDVERFTLTYDDVKSVMRDLKSIGAHNATDGRARGLLGRGFLQNLEANYEQFRVDGKLPATFEVVYGHAWRGQDQPKFDDGVSPVTFRPRNK</sequence>
<dbReference type="GO" id="GO:0102130">
    <property type="term" value="F:malonyl-CoA methyltransferase activity"/>
    <property type="evidence" value="ECO:0007669"/>
    <property type="project" value="UniProtKB-EC"/>
</dbReference>
<dbReference type="UniPathway" id="UPA00078"/>
<dbReference type="EC" id="2.1.1.197" evidence="3 8"/>
<dbReference type="Gene3D" id="3.40.50.150">
    <property type="entry name" value="Vaccinia Virus protein VP39"/>
    <property type="match status" value="1"/>
</dbReference>
<dbReference type="CDD" id="cd02440">
    <property type="entry name" value="AdoMet_MTases"/>
    <property type="match status" value="1"/>
</dbReference>
<feature type="domain" description="Methyltransferase type 11" evidence="9">
    <location>
        <begin position="56"/>
        <end position="164"/>
    </location>
</feature>
<dbReference type="HOGENOM" id="CLU_046586_2_1_4"/>
<dbReference type="HAMAP" id="MF_00835">
    <property type="entry name" value="BioC"/>
    <property type="match status" value="1"/>
</dbReference>
<dbReference type="NCBIfam" id="TIGR02072">
    <property type="entry name" value="BioC"/>
    <property type="match status" value="1"/>
</dbReference>
<protein>
    <recommendedName>
        <fullName evidence="3 8">Malonyl-[acyl-carrier protein] O-methyltransferase</fullName>
        <shortName evidence="8">Malonyl-ACP O-methyltransferase</shortName>
        <ecNumber evidence="3 8">2.1.1.197</ecNumber>
    </recommendedName>
    <alternativeName>
        <fullName evidence="8">Biotin synthesis protein BioC</fullName>
    </alternativeName>
</protein>
<keyword evidence="5 8" id="KW-0808">Transferase</keyword>
<dbReference type="PANTHER" id="PTHR13090:SF1">
    <property type="entry name" value="ARGININE-HYDROXYLASE NDUFAF5, MITOCHONDRIAL"/>
    <property type="match status" value="1"/>
</dbReference>
<evidence type="ECO:0000256" key="8">
    <source>
        <dbReference type="HAMAP-Rule" id="MF_00835"/>
    </source>
</evidence>
<dbReference type="InterPro" id="IPR011814">
    <property type="entry name" value="BioC"/>
</dbReference>
<evidence type="ECO:0000313" key="11">
    <source>
        <dbReference type="Proteomes" id="UP000000383"/>
    </source>
</evidence>
<dbReference type="InterPro" id="IPR029063">
    <property type="entry name" value="SAM-dependent_MTases_sf"/>
</dbReference>
<dbReference type="InterPro" id="IPR050602">
    <property type="entry name" value="Malonyl-ACP_OMT"/>
</dbReference>
<dbReference type="InterPro" id="IPR013216">
    <property type="entry name" value="Methyltransf_11"/>
</dbReference>
<dbReference type="GO" id="GO:0009102">
    <property type="term" value="P:biotin biosynthetic process"/>
    <property type="evidence" value="ECO:0007669"/>
    <property type="project" value="UniProtKB-UniRule"/>
</dbReference>